<dbReference type="Gene3D" id="3.30.160.380">
    <property type="entry name" value="Dicer dimerisation domain"/>
    <property type="match status" value="1"/>
</dbReference>
<feature type="compositionally biased region" description="Gly residues" evidence="18">
    <location>
        <begin position="2631"/>
        <end position="2640"/>
    </location>
</feature>
<dbReference type="InterPro" id="IPR041569">
    <property type="entry name" value="AAA_lid_3"/>
</dbReference>
<evidence type="ECO:0000256" key="5">
    <source>
        <dbReference type="ARBA" id="ARBA00022670"/>
    </source>
</evidence>
<dbReference type="InterPro" id="IPR036389">
    <property type="entry name" value="RNase_III_sf"/>
</dbReference>
<evidence type="ECO:0000256" key="7">
    <source>
        <dbReference type="ARBA" id="ARBA00022723"/>
    </source>
</evidence>
<dbReference type="SUPFAM" id="SSF69065">
    <property type="entry name" value="RNase III domain-like"/>
    <property type="match status" value="2"/>
</dbReference>
<keyword evidence="11" id="KW-0862">Zinc</keyword>
<dbReference type="InterPro" id="IPR000642">
    <property type="entry name" value="Peptidase_M41"/>
</dbReference>
<keyword evidence="5 23" id="KW-0645">Protease</keyword>
<keyword evidence="17" id="KW-0694">RNA-binding</keyword>
<dbReference type="GO" id="GO:0004176">
    <property type="term" value="F:ATP-dependent peptidase activity"/>
    <property type="evidence" value="ECO:0007669"/>
    <property type="project" value="InterPro"/>
</dbReference>
<evidence type="ECO:0000256" key="6">
    <source>
        <dbReference type="ARBA" id="ARBA00022692"/>
    </source>
</evidence>
<dbReference type="Pfam" id="PF00271">
    <property type="entry name" value="Helicase_C"/>
    <property type="match status" value="1"/>
</dbReference>
<dbReference type="Pfam" id="PF00004">
    <property type="entry name" value="AAA"/>
    <property type="match status" value="1"/>
</dbReference>
<dbReference type="CDD" id="cd00593">
    <property type="entry name" value="RIBOc"/>
    <property type="match status" value="2"/>
</dbReference>
<dbReference type="GO" id="GO:0004525">
    <property type="term" value="F:ribonuclease III activity"/>
    <property type="evidence" value="ECO:0007669"/>
    <property type="project" value="InterPro"/>
</dbReference>
<dbReference type="EMBL" id="LHPF02000001">
    <property type="protein sequence ID" value="PSC76053.1"/>
    <property type="molecule type" value="Genomic_DNA"/>
</dbReference>
<dbReference type="PANTHER" id="PTHR23076:SF97">
    <property type="entry name" value="ATP-DEPENDENT ZINC METALLOPROTEASE YME1L1"/>
    <property type="match status" value="1"/>
</dbReference>
<proteinExistence type="inferred from homology"/>
<feature type="region of interest" description="Disordered" evidence="18">
    <location>
        <begin position="2197"/>
        <end position="2219"/>
    </location>
</feature>
<dbReference type="InterPro" id="IPR000999">
    <property type="entry name" value="RNase_III_dom"/>
</dbReference>
<feature type="region of interest" description="Disordered" evidence="18">
    <location>
        <begin position="820"/>
        <end position="839"/>
    </location>
</feature>
<dbReference type="Gene3D" id="3.40.50.80">
    <property type="entry name" value="Nucleotide-binding domain of ferredoxin-NADP reductase (FNR) module"/>
    <property type="match status" value="1"/>
</dbReference>
<dbReference type="Gene3D" id="3.10.200.10">
    <property type="entry name" value="Alpha carbonic anhydrase"/>
    <property type="match status" value="1"/>
</dbReference>
<dbReference type="FunFam" id="3.40.50.300:FF:000195">
    <property type="entry name" value="ATP-dependent zinc metalloprotease FTSH 11"/>
    <property type="match status" value="1"/>
</dbReference>
<dbReference type="PROSITE" id="PS00674">
    <property type="entry name" value="AAA"/>
    <property type="match status" value="1"/>
</dbReference>
<protein>
    <submittedName>
        <fullName evidence="23">Cell division protease ftsH isoform 1</fullName>
    </submittedName>
</protein>
<keyword evidence="6" id="KW-0812">Transmembrane</keyword>
<evidence type="ECO:0000256" key="16">
    <source>
        <dbReference type="ARBA" id="ARBA00023136"/>
    </source>
</evidence>
<dbReference type="Gene3D" id="1.10.8.60">
    <property type="match status" value="1"/>
</dbReference>
<comment type="caution">
    <text evidence="23">The sequence shown here is derived from an EMBL/GenBank/DDBJ whole genome shotgun (WGS) entry which is preliminary data.</text>
</comment>
<dbReference type="InterPro" id="IPR027417">
    <property type="entry name" value="P-loop_NTPase"/>
</dbReference>
<dbReference type="InterPro" id="IPR017938">
    <property type="entry name" value="Riboflavin_synthase-like_b-brl"/>
</dbReference>
<evidence type="ECO:0000256" key="15">
    <source>
        <dbReference type="ARBA" id="ARBA00023128"/>
    </source>
</evidence>
<accession>A0A2P6VPM6</accession>
<comment type="subcellular location">
    <subcellularLocation>
        <location evidence="2">Mitochondrion membrane</location>
    </subcellularLocation>
</comment>
<dbReference type="PROSITE" id="PS51384">
    <property type="entry name" value="FAD_FR"/>
    <property type="match status" value="1"/>
</dbReference>
<comment type="cofactor">
    <cofactor evidence="1">
        <name>Zn(2+)</name>
        <dbReference type="ChEBI" id="CHEBI:29105"/>
    </cofactor>
</comment>
<feature type="domain" description="RNase III" evidence="19">
    <location>
        <begin position="2889"/>
        <end position="3012"/>
    </location>
</feature>
<dbReference type="Proteomes" id="UP000239649">
    <property type="component" value="Unassembled WGS sequence"/>
</dbReference>
<evidence type="ECO:0000256" key="9">
    <source>
        <dbReference type="ARBA" id="ARBA00022801"/>
    </source>
</evidence>
<dbReference type="GO" id="GO:0016887">
    <property type="term" value="F:ATP hydrolysis activity"/>
    <property type="evidence" value="ECO:0007669"/>
    <property type="project" value="InterPro"/>
</dbReference>
<evidence type="ECO:0000256" key="3">
    <source>
        <dbReference type="ARBA" id="ARBA00010044"/>
    </source>
</evidence>
<dbReference type="SMART" id="SM00382">
    <property type="entry name" value="AAA"/>
    <property type="match status" value="1"/>
</dbReference>
<dbReference type="STRING" id="554055.A0A2P6VPM6"/>
<feature type="region of interest" description="Disordered" evidence="18">
    <location>
        <begin position="1757"/>
        <end position="1781"/>
    </location>
</feature>
<dbReference type="OrthoDB" id="6513042at2759"/>
<dbReference type="SUPFAM" id="SSF63380">
    <property type="entry name" value="Riboflavin synthase domain-like"/>
    <property type="match status" value="1"/>
</dbReference>
<keyword evidence="8" id="KW-0547">Nucleotide-binding</keyword>
<dbReference type="SUPFAM" id="SSF140990">
    <property type="entry name" value="FtsH protease domain-like"/>
    <property type="match status" value="1"/>
</dbReference>
<keyword evidence="14" id="KW-0482">Metalloprotease</keyword>
<dbReference type="GO" id="GO:0006508">
    <property type="term" value="P:proteolysis"/>
    <property type="evidence" value="ECO:0007669"/>
    <property type="project" value="UniProtKB-KW"/>
</dbReference>
<dbReference type="PROSITE" id="PS51144">
    <property type="entry name" value="ALPHA_CA_2"/>
    <property type="match status" value="1"/>
</dbReference>
<dbReference type="InterPro" id="IPR005936">
    <property type="entry name" value="FtsH"/>
</dbReference>
<keyword evidence="23" id="KW-0131">Cell cycle</keyword>
<evidence type="ECO:0000259" key="20">
    <source>
        <dbReference type="PROSITE" id="PS51144"/>
    </source>
</evidence>
<keyword evidence="10" id="KW-0347">Helicase</keyword>
<evidence type="ECO:0000259" key="22">
    <source>
        <dbReference type="PROSITE" id="PS51384"/>
    </source>
</evidence>
<keyword evidence="15" id="KW-0496">Mitochondrion</keyword>
<dbReference type="Gene3D" id="2.40.30.10">
    <property type="entry name" value="Translation factors"/>
    <property type="match status" value="1"/>
</dbReference>
<evidence type="ECO:0000256" key="4">
    <source>
        <dbReference type="ARBA" id="ARBA00010550"/>
    </source>
</evidence>
<feature type="compositionally biased region" description="Gly residues" evidence="18">
    <location>
        <begin position="1761"/>
        <end position="1778"/>
    </location>
</feature>
<evidence type="ECO:0000256" key="2">
    <source>
        <dbReference type="ARBA" id="ARBA00004325"/>
    </source>
</evidence>
<dbReference type="FunFam" id="1.10.8.60:FF:000001">
    <property type="entry name" value="ATP-dependent zinc metalloprotease FtsH"/>
    <property type="match status" value="1"/>
</dbReference>
<dbReference type="CDD" id="cd19501">
    <property type="entry name" value="RecA-like_FtsH"/>
    <property type="match status" value="1"/>
</dbReference>
<evidence type="ECO:0000256" key="8">
    <source>
        <dbReference type="ARBA" id="ARBA00022741"/>
    </source>
</evidence>
<dbReference type="Gene3D" id="1.20.58.760">
    <property type="entry name" value="Peptidase M41"/>
    <property type="match status" value="1"/>
</dbReference>
<keyword evidence="7" id="KW-0479">Metal-binding</keyword>
<evidence type="ECO:0000259" key="21">
    <source>
        <dbReference type="PROSITE" id="PS51327"/>
    </source>
</evidence>
<dbReference type="InterPro" id="IPR041891">
    <property type="entry name" value="Alpha_CA_prokaryot-like"/>
</dbReference>
<dbReference type="InterPro" id="IPR003960">
    <property type="entry name" value="ATPase_AAA_CS"/>
</dbReference>
<keyword evidence="13" id="KW-1133">Transmembrane helix</keyword>
<dbReference type="SUPFAM" id="SSF52343">
    <property type="entry name" value="Ferredoxin reductase-like, C-terminal NADP-linked domain"/>
    <property type="match status" value="1"/>
</dbReference>
<feature type="region of interest" description="Disordered" evidence="18">
    <location>
        <begin position="1811"/>
        <end position="1834"/>
    </location>
</feature>
<dbReference type="GO" id="GO:0046872">
    <property type="term" value="F:metal ion binding"/>
    <property type="evidence" value="ECO:0007669"/>
    <property type="project" value="UniProtKB-KW"/>
</dbReference>
<dbReference type="InterPro" id="IPR038248">
    <property type="entry name" value="Dicer_dimer_sf"/>
</dbReference>
<dbReference type="InterPro" id="IPR005034">
    <property type="entry name" value="Dicer_dimerisation"/>
</dbReference>
<feature type="compositionally biased region" description="Low complexity" evidence="18">
    <location>
        <begin position="84"/>
        <end position="102"/>
    </location>
</feature>
<dbReference type="InterPro" id="IPR001148">
    <property type="entry name" value="CA_dom"/>
</dbReference>
<feature type="domain" description="Dicer dsRNA-binding fold" evidence="21">
    <location>
        <begin position="2106"/>
        <end position="2197"/>
    </location>
</feature>
<evidence type="ECO:0000256" key="11">
    <source>
        <dbReference type="ARBA" id="ARBA00022833"/>
    </source>
</evidence>
<dbReference type="InterPro" id="IPR017927">
    <property type="entry name" value="FAD-bd_FR_type"/>
</dbReference>
<organism evidence="23 24">
    <name type="scientific">Micractinium conductrix</name>
    <dbReference type="NCBI Taxonomy" id="554055"/>
    <lineage>
        <taxon>Eukaryota</taxon>
        <taxon>Viridiplantae</taxon>
        <taxon>Chlorophyta</taxon>
        <taxon>core chlorophytes</taxon>
        <taxon>Trebouxiophyceae</taxon>
        <taxon>Chlorellales</taxon>
        <taxon>Chlorellaceae</taxon>
        <taxon>Chlorella clade</taxon>
        <taxon>Micractinium</taxon>
    </lineage>
</organism>
<dbReference type="Pfam" id="PF00194">
    <property type="entry name" value="Carb_anhydrase"/>
    <property type="match status" value="1"/>
</dbReference>
<dbReference type="GO" id="GO:0045037">
    <property type="term" value="P:protein import into chloroplast stroma"/>
    <property type="evidence" value="ECO:0007669"/>
    <property type="project" value="TreeGrafter"/>
</dbReference>
<dbReference type="FunFam" id="1.20.58.760:FF:000002">
    <property type="entry name" value="ATP-dependent zinc metalloprotease FtsH"/>
    <property type="match status" value="1"/>
</dbReference>
<keyword evidence="23" id="KW-0132">Cell division</keyword>
<dbReference type="GO" id="GO:0006396">
    <property type="term" value="P:RNA processing"/>
    <property type="evidence" value="ECO:0007669"/>
    <property type="project" value="InterPro"/>
</dbReference>
<name>A0A2P6VPM6_9CHLO</name>
<dbReference type="GO" id="GO:0004222">
    <property type="term" value="F:metalloendopeptidase activity"/>
    <property type="evidence" value="ECO:0007669"/>
    <property type="project" value="InterPro"/>
</dbReference>
<dbReference type="GO" id="GO:0003723">
    <property type="term" value="F:RNA binding"/>
    <property type="evidence" value="ECO:0007669"/>
    <property type="project" value="UniProtKB-UniRule"/>
</dbReference>
<dbReference type="SMART" id="SM00535">
    <property type="entry name" value="RIBOc"/>
    <property type="match status" value="2"/>
</dbReference>
<dbReference type="Gene3D" id="1.10.1520.10">
    <property type="entry name" value="Ribonuclease III domain"/>
    <property type="match status" value="2"/>
</dbReference>
<evidence type="ECO:0000256" key="10">
    <source>
        <dbReference type="ARBA" id="ARBA00022806"/>
    </source>
</evidence>
<feature type="region of interest" description="Disordered" evidence="18">
    <location>
        <begin position="57"/>
        <end position="102"/>
    </location>
</feature>
<dbReference type="InterPro" id="IPR036398">
    <property type="entry name" value="CA_dom_sf"/>
</dbReference>
<dbReference type="Gene3D" id="3.40.50.300">
    <property type="entry name" value="P-loop containing nucleotide triphosphate hydrolases"/>
    <property type="match status" value="3"/>
</dbReference>
<evidence type="ECO:0000256" key="12">
    <source>
        <dbReference type="ARBA" id="ARBA00022840"/>
    </source>
</evidence>
<keyword evidence="24" id="KW-1185">Reference proteome</keyword>
<dbReference type="PANTHER" id="PTHR23076">
    <property type="entry name" value="METALLOPROTEASE M41 FTSH"/>
    <property type="match status" value="1"/>
</dbReference>
<dbReference type="GO" id="GO:0016491">
    <property type="term" value="F:oxidoreductase activity"/>
    <property type="evidence" value="ECO:0007669"/>
    <property type="project" value="InterPro"/>
</dbReference>
<dbReference type="InterPro" id="IPR001650">
    <property type="entry name" value="Helicase_C-like"/>
</dbReference>
<sequence length="3373" mass="352542">MALHLPVAAPPQRRHVAAAVVSANQGPLTALPLRCLAFGRVQELRWSRSMRLWPGNRSVSQTAAAGGAPDESDEPPMLAAGPQSTGTDKAAASSSSSSAAAGTTAAQPTAAAAAATPSPATATDAAVALEGEGLGAAAALAAFFGVLSDTLRVLVRLLLVEPLGWVLNRCGLLAIRAADVVAQLERANRISPLEPDRLAASLRVLNKHHPASVVEFVEKHCLAWSGGGGGDAARFAVNAAVVREYLAALVHTGRLSQFGDDASAAPADGQSHRSLAQLLRELQAVAAGTTPTAEPGASVMRPLHVIVQAQREAGGVWSALSSFAWTLLGVFSFFYIMSAGQAAFRRFQGGAGGMQAGLPGTSAGVAASSSASGGMFAAKEYNKENLPEKSVKKFKDVKGCDEAIAELEEIVEYLKTPDKFTRLGGKLPKGVLLTGAPGTGKTLLARAVAGEAGVPFFYKAGSEFDEMFVGVGSRRVRSLFAAAKKKAPCIIFIDEIDAMGGKRTNWESSGGSRKTLNQLLTDMDGFEENSGVVVMAATNLPELLDSALTRPGRFDRTVAVSLPDVRGRQHILDLYLGGKPLAPDVDTDILARRTPGFSGAELANLVNEAALLAARYDSDSITTQLLDEARDKILMGTPRAITQNEEARRLTAFHEGGHALVALHTPGAKPIHKATIVPRGIALGMVSQLPEKDEYSITRQQLLADIDVCMGGKAAEELTFGSDHVTTGATSDLRQATRLARHMVVDCGMSEQIGPVHVGSEHSHATRQAVDVEIQKILKESYARVSSLLKEREAELRTLAQALLREETLTQAQIKSLLAGSSRSPELPGSSGPGGIPQVDLAGAAAAAAAGPALGGDAEEAGTWNWNKNGADWPGTCGTGSSQSPIAIDTSSKRGELATVMPDSGRASLQFGTAKGLHIINTGRFLQVEWDELTGRNVTVPIHGDEWGAVFQGVDSLASDPLRQVSVKPLQFHWHSTCEHIVNGQICALEVHVVTAVDATTGAWVPERCKQELCLAVFGSMQYLPADPYTAGDAFLQTVVDLAPSAAGLAAASNLTEATFDIDTLFPSNKTYATYPGSLTTPPCSEGVQWHVFINPVERALSAAQLDAFQAASATAPLDVPAACPADELIPVEAQDGAQAGNPATMALQCKVMPLNGRSLLVSHLRGTPTVDLEDRPVPLNTHGVGRAGKEPFVGRVLEIRRLGGPDRERDVSEVVIDTGGVEFHEGQSFGVLPPGTKINSKGKEVPETVRLYSIASSHYGDRHDGCTCMLAVVRVAWRDEAGVERRGVCSNYICDRAVGDELVMTGPSGTAMAGNPGRMRLDLALSLTEQSRRGGQHYVQDLIEENADDFFSLMASEDCVFYLCGLKRMYSSVMEVLERVGKERGVDSAALIARLKKEHRWRVETAHVCFKGFIYRTPSGCDCHGTWPCEQRRNGGKCPLKNYQCIDDSHFCLAGIKMSCADGTWCRTTNNPHISPCNLTKPPRHQKCLAEGRCVGKHGYCEDGKVVKCGAGWECLGKFGPCVCPAARVYQLELLELAKTRNLSQLHLLVFDECHHCQGKHPYNRIMQFYHAQEARGEPRPHIFGMTAAPANVKKRETQEHMEARIRALEACLDARVVTVINRAGVEEVARPPKLRVLSYLATDWEGSPVEGLLRAVGRARARLQCAGEHFEIQWLRSLQRQLGAQGVSPTAHRITFDPLVPGLTAARLDQHLSGVEHVLLTLGPFAAALCAAEVFSSLVKSPPSSPYSSAHLMKLQQGSGSGEGQAAGGKPGGSGAGTAAAGVALQDGGAAAAGGADAGDGAAAALLEEAEEEERQQRGKPRALQASEDEAAQRESALVEAVMVNSFELAATAGTSSAGASAAGGTADSALAEAVRMGDHRAIAAHLQAAVVLPGSMPSFPLCTPKVAALAGDLMQYQGAAAASAAAASQQGGRPGGAGGWCGIVFVTQRMTAWALHKLLSTLPCSAATFRSSPIMGFGSKLGNADFVAEEGIDVKSCQLVVRFDLPPTAQSYIQSRGRARTANSELVMMVEEGREEQEQLVRHMVEYEEQLRREVLLNIERLQAGELDDDDGLPSAAELAAEAARALEYVVPTTGAKVTLENAQLLLNAYVSRLPADEYTVLRPLYRTEHIGVTAHCTRVFLPPNSPLPWADGAQQTARRPAIAAAALQACKQLHQLGALNDYLLPAVLDEPRHRLPAPRTPKALKQPQAAGRKRLAEPDELLKNKEHEPLPPVVIEAAASRLLKGALRSQLGQEHARLHCYRWRATAVADPATGPAAAAADPQLQELLASLQQLGLLLPEALPEQLPSFTLTAPGPAPADGAAAGAAAAAAQPPGSGGACAEQPSAVAGIGGTAASAAAGSTGGSGSIEVRLVPAGIAALSLPEQQALCECSQALVAHMLSRGAYCGAAGKLVAAVSGAGQGQSLGGTERASTATEAAQAAAGPATLTLAAGGEAPAAPPSTAELQPSRAALPAAGQAAEQARGVTVVGPASVDGAEAGGQATEEDAEVAEAAAQLVSKALHRVLLLHDGRGLPRSVRQRRGDPADGGVSASLAAADEAGFLLVALSALDGTAATGTADDGSINGKGGAEAEGSTAIDWQAARRIAAAAAFEGSLLDWLRLPGSNAGDGGSGGGDQHGMTVDDGGGSNGGSAAPALGPTAVRRALSGRVLITTYNGAAYLYRGVAEGLSMHSAFQRSEPEYVAAKQAKKEAAGAASAFAAAAVAGPTQPPSAQQVRTGAAAATAAESAPAQTVAPCGGVAGSSAPELMPADGTSSSGAPAVSTYAEYYAQRWGQFSLAAEQPLLQAARVSRQQLARGLELRRSRKRSLALALEAEEEVHVLPQLCIAHPVPAALWRPLATLPALMWQLEGALLAAQLLEQLLPAGLPADKAPPLELVRAAVTARSALEAADLERLETLGDAFLKFAVSAQLFTAHRQYHEGQLTKRKELVVANIALAEAAMKLGLDRRLRVLSFSMHNWASPAAVRKTSKVLADAMEALLGAFLAAGGYGAALAFLQHLGLLRNWQPPSAAACIQPQGDAGAESDVAAVERVLGYTFSHKWLVDEALTHCSWPGSGARCYQRLEFLGDAVLDALVTTHFYTTCDGASPSQMHDMRSVAVNASRLALAAVKNGLHTHLRHQSPRLFTHITAFVQEWVDRVQDAAEVGAGQQRGGAAARQEGGAAAPDSDTAAAQEAVLRRHPFGFTHIQAPKVLSDVVESLIGAVYVDSGGDMDAAWAVTQRLLSPLVTPATLPMHPIRKLQELVQRCGVNPKYEELGREEGGAARVHVQVSAQGVALGESRFEATSFRAGCRLAAEAAIKGWADAAPLVRAAKDAARARAAAAAAKEGEAAAKSSAGEGAVGAHMTAAA</sequence>
<dbReference type="CDD" id="cd03124">
    <property type="entry name" value="alpha_CA_prokaryotic_like"/>
    <property type="match status" value="1"/>
</dbReference>
<dbReference type="SMART" id="SM01057">
    <property type="entry name" value="Carb_anhydrase"/>
    <property type="match status" value="1"/>
</dbReference>
<keyword evidence="16" id="KW-0472">Membrane</keyword>
<comment type="similarity">
    <text evidence="3">In the C-terminal section; belongs to the peptidase M41 family.</text>
</comment>
<evidence type="ECO:0000256" key="17">
    <source>
        <dbReference type="PROSITE-ProRule" id="PRU00657"/>
    </source>
</evidence>
<evidence type="ECO:0000313" key="24">
    <source>
        <dbReference type="Proteomes" id="UP000239649"/>
    </source>
</evidence>
<evidence type="ECO:0000313" key="23">
    <source>
        <dbReference type="EMBL" id="PSC76053.1"/>
    </source>
</evidence>
<feature type="region of interest" description="Disordered" evidence="18">
    <location>
        <begin position="3171"/>
        <end position="3196"/>
    </location>
</feature>
<evidence type="ECO:0000259" key="19">
    <source>
        <dbReference type="PROSITE" id="PS50142"/>
    </source>
</evidence>
<dbReference type="GO" id="GO:0051301">
    <property type="term" value="P:cell division"/>
    <property type="evidence" value="ECO:0007669"/>
    <property type="project" value="UniProtKB-KW"/>
</dbReference>
<dbReference type="SUPFAM" id="SSF52540">
    <property type="entry name" value="P-loop containing nucleoside triphosphate hydrolases"/>
    <property type="match status" value="2"/>
</dbReference>
<dbReference type="Pfam" id="PF01434">
    <property type="entry name" value="Peptidase_M41"/>
    <property type="match status" value="1"/>
</dbReference>
<reference evidence="23 24" key="1">
    <citation type="journal article" date="2018" name="Plant J.">
        <title>Genome sequences of Chlorella sorokiniana UTEX 1602 and Micractinium conductrix SAG 241.80: implications to maltose excretion by a green alga.</title>
        <authorList>
            <person name="Arriola M.B."/>
            <person name="Velmurugan N."/>
            <person name="Zhang Y."/>
            <person name="Plunkett M.H."/>
            <person name="Hondzo H."/>
            <person name="Barney B.M."/>
        </authorList>
    </citation>
    <scope>NUCLEOTIDE SEQUENCE [LARGE SCALE GENOMIC DNA]</scope>
    <source>
        <strain evidence="23 24">SAG 241.80</strain>
    </source>
</reference>
<dbReference type="InterPro" id="IPR003593">
    <property type="entry name" value="AAA+_ATPase"/>
</dbReference>
<feature type="domain" description="RNase III" evidence="19">
    <location>
        <begin position="3050"/>
        <end position="3233"/>
    </location>
</feature>
<keyword evidence="12" id="KW-0067">ATP-binding</keyword>
<dbReference type="GO" id="GO:0031966">
    <property type="term" value="C:mitochondrial membrane"/>
    <property type="evidence" value="ECO:0007669"/>
    <property type="project" value="UniProtKB-SubCell"/>
</dbReference>
<dbReference type="PROSITE" id="PS51327">
    <property type="entry name" value="DICER_DSRBF"/>
    <property type="match status" value="1"/>
</dbReference>
<dbReference type="GO" id="GO:0005524">
    <property type="term" value="F:ATP binding"/>
    <property type="evidence" value="ECO:0007669"/>
    <property type="project" value="UniProtKB-KW"/>
</dbReference>
<feature type="domain" description="Alpha-carbonic anhydrase" evidence="20">
    <location>
        <begin position="862"/>
        <end position="1164"/>
    </location>
</feature>
<feature type="region of interest" description="Disordered" evidence="18">
    <location>
        <begin position="2455"/>
        <end position="2480"/>
    </location>
</feature>
<evidence type="ECO:0000256" key="14">
    <source>
        <dbReference type="ARBA" id="ARBA00023049"/>
    </source>
</evidence>
<comment type="similarity">
    <text evidence="4">In the N-terminal section; belongs to the AAA ATPase family.</text>
</comment>
<dbReference type="InterPro" id="IPR039261">
    <property type="entry name" value="FNR_nucleotide-bd"/>
</dbReference>
<feature type="region of interest" description="Disordered" evidence="18">
    <location>
        <begin position="854"/>
        <end position="887"/>
    </location>
</feature>
<dbReference type="GO" id="GO:0009507">
    <property type="term" value="C:chloroplast"/>
    <property type="evidence" value="ECO:0007669"/>
    <property type="project" value="TreeGrafter"/>
</dbReference>
<dbReference type="Pfam" id="PF03368">
    <property type="entry name" value="Dicer_dimer"/>
    <property type="match status" value="1"/>
</dbReference>
<dbReference type="InterPro" id="IPR037219">
    <property type="entry name" value="Peptidase_M41-like"/>
</dbReference>
<dbReference type="HAMAP" id="MF_01458">
    <property type="entry name" value="FtsH"/>
    <property type="match status" value="1"/>
</dbReference>
<dbReference type="Pfam" id="PF17862">
    <property type="entry name" value="AAA_lid_3"/>
    <property type="match status" value="1"/>
</dbReference>
<evidence type="ECO:0000256" key="1">
    <source>
        <dbReference type="ARBA" id="ARBA00001947"/>
    </source>
</evidence>
<evidence type="ECO:0000256" key="18">
    <source>
        <dbReference type="SAM" id="MobiDB-lite"/>
    </source>
</evidence>
<dbReference type="SUPFAM" id="SSF51069">
    <property type="entry name" value="Carbonic anhydrase"/>
    <property type="match status" value="1"/>
</dbReference>
<evidence type="ECO:0000256" key="13">
    <source>
        <dbReference type="ARBA" id="ARBA00022989"/>
    </source>
</evidence>
<feature type="domain" description="FAD-binding FR-type" evidence="22">
    <location>
        <begin position="1190"/>
        <end position="1315"/>
    </location>
</feature>
<dbReference type="SUPFAM" id="SSF54768">
    <property type="entry name" value="dsRNA-binding domain-like"/>
    <property type="match status" value="1"/>
</dbReference>
<dbReference type="InterPro" id="IPR003959">
    <property type="entry name" value="ATPase_AAA_core"/>
</dbReference>
<dbReference type="PROSITE" id="PS50142">
    <property type="entry name" value="RNASE_3_2"/>
    <property type="match status" value="2"/>
</dbReference>
<dbReference type="Pfam" id="PF00636">
    <property type="entry name" value="Ribonuclease_3"/>
    <property type="match status" value="2"/>
</dbReference>
<dbReference type="PROSITE" id="PS00517">
    <property type="entry name" value="RNASE_3_1"/>
    <property type="match status" value="1"/>
</dbReference>
<gene>
    <name evidence="23" type="primary">g516</name>
    <name evidence="23" type="ORF">C2E20_0516</name>
</gene>
<keyword evidence="9" id="KW-0378">Hydrolase</keyword>
<dbReference type="GO" id="GO:0031047">
    <property type="term" value="P:regulatory ncRNA-mediated gene silencing"/>
    <property type="evidence" value="ECO:0007669"/>
    <property type="project" value="UniProtKB-ARBA"/>
</dbReference>
<feature type="region of interest" description="Disordered" evidence="18">
    <location>
        <begin position="2631"/>
        <end position="2658"/>
    </location>
</feature>
<dbReference type="GO" id="GO:0004386">
    <property type="term" value="F:helicase activity"/>
    <property type="evidence" value="ECO:0007669"/>
    <property type="project" value="UniProtKB-KW"/>
</dbReference>